<protein>
    <submittedName>
        <fullName evidence="3">Type IV pilus assembly protein PilO</fullName>
    </submittedName>
</protein>
<keyword evidence="2" id="KW-0472">Membrane</keyword>
<accession>K6DVU8</accession>
<feature type="compositionally biased region" description="Polar residues" evidence="1">
    <location>
        <begin position="267"/>
        <end position="315"/>
    </location>
</feature>
<feature type="compositionally biased region" description="Basic and acidic residues" evidence="1">
    <location>
        <begin position="251"/>
        <end position="266"/>
    </location>
</feature>
<proteinExistence type="predicted"/>
<dbReference type="PATRIC" id="fig|1131731.3.peg.2509"/>
<reference evidence="3 4" key="1">
    <citation type="journal article" date="2012" name="Front. Microbiol.">
        <title>Redundancy and modularity in membrane-associated dissimilatory nitrate reduction in Bacillus.</title>
        <authorList>
            <person name="Heylen K."/>
            <person name="Keltjens J."/>
        </authorList>
    </citation>
    <scope>NUCLEOTIDE SEQUENCE [LARGE SCALE GENOMIC DNA]</scope>
    <source>
        <strain evidence="3 4">LMG 9581</strain>
    </source>
</reference>
<evidence type="ECO:0000256" key="1">
    <source>
        <dbReference type="SAM" id="MobiDB-lite"/>
    </source>
</evidence>
<keyword evidence="4" id="KW-1185">Reference proteome</keyword>
<dbReference type="STRING" id="1131731.BAZO_12244"/>
<dbReference type="EMBL" id="AJLR01000111">
    <property type="protein sequence ID" value="EKN64971.1"/>
    <property type="molecule type" value="Genomic_DNA"/>
</dbReference>
<keyword evidence="2" id="KW-0812">Transmembrane</keyword>
<gene>
    <name evidence="3" type="ORF">BAZO_12244</name>
</gene>
<comment type="caution">
    <text evidence="3">The sequence shown here is derived from an EMBL/GenBank/DDBJ whole genome shotgun (WGS) entry which is preliminary data.</text>
</comment>
<organism evidence="3 4">
    <name type="scientific">Schinkia azotoformans LMG 9581</name>
    <dbReference type="NCBI Taxonomy" id="1131731"/>
    <lineage>
        <taxon>Bacteria</taxon>
        <taxon>Bacillati</taxon>
        <taxon>Bacillota</taxon>
        <taxon>Bacilli</taxon>
        <taxon>Bacillales</taxon>
        <taxon>Bacillaceae</taxon>
        <taxon>Calidifontibacillus/Schinkia group</taxon>
        <taxon>Schinkia</taxon>
    </lineage>
</organism>
<feature type="compositionally biased region" description="Acidic residues" evidence="1">
    <location>
        <begin position="121"/>
        <end position="130"/>
    </location>
</feature>
<dbReference type="InterPro" id="IPR014717">
    <property type="entry name" value="Transl_elong_EF1B/ribsomal_bS6"/>
</dbReference>
<dbReference type="Proteomes" id="UP000006315">
    <property type="component" value="Unassembled WGS sequence"/>
</dbReference>
<keyword evidence="2" id="KW-1133">Transmembrane helix</keyword>
<feature type="transmembrane region" description="Helical" evidence="2">
    <location>
        <begin position="12"/>
        <end position="31"/>
    </location>
</feature>
<dbReference type="RefSeq" id="WP_003331812.1">
    <property type="nucleotide sequence ID" value="NZ_AJLR01000111.1"/>
</dbReference>
<sequence length="315" mass="35061">MNLQLTKKNLALIFSVLFLVALVVGSYFYFLNPLKTKIKLLQDELTTEEKLYDALAQQVGDTKTGVIENSRFLQKKLPVESFLEQFLLDLEKAEVVSNSLIEDMSFQDNAVSENDVIMEDSGDQVDEQENEAANVNESEETGQQASSVPSIPEGIKRVTVNLTVTSANFFDMIKFLETIEHLERITKIDSLSFTGGKEILSIDDELEELTYTVVLSTFYYPTLAELRDELPAFDTPPPSNKDNPLPTGMYYKEDQSKAAKTDDQKSKSATSNTAGTSKNNTKSSEAQSEDQSNLEPTEKSQSIKQRAVMSGNSAE</sequence>
<dbReference type="Gene3D" id="3.30.70.60">
    <property type="match status" value="1"/>
</dbReference>
<name>K6DVU8_SCHAZ</name>
<evidence type="ECO:0000313" key="3">
    <source>
        <dbReference type="EMBL" id="EKN64971.1"/>
    </source>
</evidence>
<feature type="region of interest" description="Disordered" evidence="1">
    <location>
        <begin position="121"/>
        <end position="149"/>
    </location>
</feature>
<feature type="region of interest" description="Disordered" evidence="1">
    <location>
        <begin position="230"/>
        <end position="315"/>
    </location>
</feature>
<evidence type="ECO:0000256" key="2">
    <source>
        <dbReference type="SAM" id="Phobius"/>
    </source>
</evidence>
<dbReference type="AlphaFoldDB" id="K6DVU8"/>
<evidence type="ECO:0000313" key="4">
    <source>
        <dbReference type="Proteomes" id="UP000006315"/>
    </source>
</evidence>